<name>A0A9P9HM96_FUSSL</name>
<dbReference type="AlphaFoldDB" id="A0A9P9HM96"/>
<dbReference type="InterPro" id="IPR036864">
    <property type="entry name" value="Zn2-C6_fun-type_DNA-bd_sf"/>
</dbReference>
<dbReference type="Proteomes" id="UP000736672">
    <property type="component" value="Unassembled WGS sequence"/>
</dbReference>
<dbReference type="GO" id="GO:0000981">
    <property type="term" value="F:DNA-binding transcription factor activity, RNA polymerase II-specific"/>
    <property type="evidence" value="ECO:0007669"/>
    <property type="project" value="InterPro"/>
</dbReference>
<dbReference type="GO" id="GO:0008270">
    <property type="term" value="F:zinc ion binding"/>
    <property type="evidence" value="ECO:0007669"/>
    <property type="project" value="InterPro"/>
</dbReference>
<keyword evidence="1" id="KW-0539">Nucleus</keyword>
<dbReference type="PANTHER" id="PTHR31668:SF24">
    <property type="entry name" value="TRANSCRIPTION FACTOR, PUTATIVE-RELATED"/>
    <property type="match status" value="1"/>
</dbReference>
<accession>A0A9P9HM96</accession>
<evidence type="ECO:0000313" key="4">
    <source>
        <dbReference type="Proteomes" id="UP000736672"/>
    </source>
</evidence>
<dbReference type="PANTHER" id="PTHR31668">
    <property type="entry name" value="GLUCOSE TRANSPORT TRANSCRIPTION REGULATOR RGT1-RELATED-RELATED"/>
    <property type="match status" value="1"/>
</dbReference>
<keyword evidence="4" id="KW-1185">Reference proteome</keyword>
<dbReference type="InterPro" id="IPR001138">
    <property type="entry name" value="Zn2Cys6_DnaBD"/>
</dbReference>
<dbReference type="PROSITE" id="PS00463">
    <property type="entry name" value="ZN2_CY6_FUNGAL_1"/>
    <property type="match status" value="1"/>
</dbReference>
<sequence length="589" mass="66407">MPRISPMQPKIPIRVPQACDACRARKVKCNGQQPCPQCEHLNLHCKFSGQRDSAGGSKARPARRRNRVLAQLRSTQAGGRPRLRDLRASIVVPSLASSKVGASNPSLVAVIEDRARERTWLLSLLPLYEQLVYVMNPVITCAELRESIGRIHAEPEEHGAFVYAAAAVAIHSTPLTSDQDSPQTPLGLGSGVFECRTEASRYNQLRDMVNKSFAARFQGHSKDAMDHLAQQDVTVRKIMTCVFLAVCLMGLRRKERAFTSLREAINMMQLLPYEEGDKDLPRKQRLYWQLFIHERFAAIALGLPPVLTTCGYPQPDVTLPTYIQTGFGSLCRLFSILDNDFMHYWTKYQGSSEKMGIMFWNPEPRHDEITASWIERKHQELDAHERSQHPNDIDILYSVENDRDSYSSASPEDTGPSWSTNVSELQNIDLQVTRLWIRTLLWQLAASRMLLSSSLRSTAHQAMSLTFPAREVVIHLRDHVGRLGSKTSFSPHGSGILDKLFEITNSIADVLLLVPRDQLDWFYHGNETGPSSGDVEFGHKQVGGQLRQDFEFLVHFLFSFGRIDHIQGKIITQKYTSLGMQSSGLELSV</sequence>
<feature type="domain" description="Zn(2)-C6 fungal-type" evidence="2">
    <location>
        <begin position="18"/>
        <end position="47"/>
    </location>
</feature>
<evidence type="ECO:0000256" key="1">
    <source>
        <dbReference type="ARBA" id="ARBA00023242"/>
    </source>
</evidence>
<dbReference type="OrthoDB" id="2740448at2759"/>
<dbReference type="CDD" id="cd12148">
    <property type="entry name" value="fungal_TF_MHR"/>
    <property type="match status" value="1"/>
</dbReference>
<comment type="caution">
    <text evidence="3">The sequence shown here is derived from an EMBL/GenBank/DDBJ whole genome shotgun (WGS) entry which is preliminary data.</text>
</comment>
<dbReference type="Gene3D" id="4.10.240.10">
    <property type="entry name" value="Zn(2)-C6 fungal-type DNA-binding domain"/>
    <property type="match status" value="1"/>
</dbReference>
<gene>
    <name evidence="3" type="ORF">B0J15DRAFT_491268</name>
</gene>
<evidence type="ECO:0000313" key="3">
    <source>
        <dbReference type="EMBL" id="KAH7259836.1"/>
    </source>
</evidence>
<dbReference type="InterPro" id="IPR050797">
    <property type="entry name" value="Carb_Metab_Trans_Reg"/>
</dbReference>
<dbReference type="Pfam" id="PF00172">
    <property type="entry name" value="Zn_clus"/>
    <property type="match status" value="1"/>
</dbReference>
<proteinExistence type="predicted"/>
<dbReference type="SUPFAM" id="SSF57701">
    <property type="entry name" value="Zn2/Cys6 DNA-binding domain"/>
    <property type="match status" value="1"/>
</dbReference>
<reference evidence="3" key="1">
    <citation type="journal article" date="2021" name="Nat. Commun.">
        <title>Genetic determinants of endophytism in the Arabidopsis root mycobiome.</title>
        <authorList>
            <person name="Mesny F."/>
            <person name="Miyauchi S."/>
            <person name="Thiergart T."/>
            <person name="Pickel B."/>
            <person name="Atanasova L."/>
            <person name="Karlsson M."/>
            <person name="Huettel B."/>
            <person name="Barry K.W."/>
            <person name="Haridas S."/>
            <person name="Chen C."/>
            <person name="Bauer D."/>
            <person name="Andreopoulos W."/>
            <person name="Pangilinan J."/>
            <person name="LaButti K."/>
            <person name="Riley R."/>
            <person name="Lipzen A."/>
            <person name="Clum A."/>
            <person name="Drula E."/>
            <person name="Henrissat B."/>
            <person name="Kohler A."/>
            <person name="Grigoriev I.V."/>
            <person name="Martin F.M."/>
            <person name="Hacquard S."/>
        </authorList>
    </citation>
    <scope>NUCLEOTIDE SEQUENCE</scope>
    <source>
        <strain evidence="3">FSSC 5 MPI-SDFR-AT-0091</strain>
    </source>
</reference>
<dbReference type="SMART" id="SM00066">
    <property type="entry name" value="GAL4"/>
    <property type="match status" value="1"/>
</dbReference>
<dbReference type="CDD" id="cd00067">
    <property type="entry name" value="GAL4"/>
    <property type="match status" value="1"/>
</dbReference>
<evidence type="ECO:0000259" key="2">
    <source>
        <dbReference type="PROSITE" id="PS50048"/>
    </source>
</evidence>
<dbReference type="PROSITE" id="PS50048">
    <property type="entry name" value="ZN2_CY6_FUNGAL_2"/>
    <property type="match status" value="1"/>
</dbReference>
<organism evidence="3 4">
    <name type="scientific">Fusarium solani</name>
    <name type="common">Filamentous fungus</name>
    <dbReference type="NCBI Taxonomy" id="169388"/>
    <lineage>
        <taxon>Eukaryota</taxon>
        <taxon>Fungi</taxon>
        <taxon>Dikarya</taxon>
        <taxon>Ascomycota</taxon>
        <taxon>Pezizomycotina</taxon>
        <taxon>Sordariomycetes</taxon>
        <taxon>Hypocreomycetidae</taxon>
        <taxon>Hypocreales</taxon>
        <taxon>Nectriaceae</taxon>
        <taxon>Fusarium</taxon>
        <taxon>Fusarium solani species complex</taxon>
    </lineage>
</organism>
<protein>
    <recommendedName>
        <fullName evidence="2">Zn(2)-C6 fungal-type domain-containing protein</fullName>
    </recommendedName>
</protein>
<dbReference type="EMBL" id="JAGTJS010000008">
    <property type="protein sequence ID" value="KAH7259836.1"/>
    <property type="molecule type" value="Genomic_DNA"/>
</dbReference>